<dbReference type="Proteomes" id="UP000295294">
    <property type="component" value="Chromosome 2"/>
</dbReference>
<dbReference type="AlphaFoldDB" id="A0A4P7LEU3"/>
<dbReference type="Gene3D" id="3.30.70.20">
    <property type="match status" value="3"/>
</dbReference>
<keyword evidence="3" id="KW-0408">Iron</keyword>
<evidence type="ECO:0000256" key="1">
    <source>
        <dbReference type="ARBA" id="ARBA00022485"/>
    </source>
</evidence>
<reference evidence="7 8" key="1">
    <citation type="submission" date="2019-03" db="EMBL/GenBank/DDBJ databases">
        <title>Efficiently degradation of phenoxyalkanoic acid herbicides by Cupriavidus oxalaticus strain X32.</title>
        <authorList>
            <person name="Sheng X."/>
        </authorList>
    </citation>
    <scope>NUCLEOTIDE SEQUENCE [LARGE SCALE GENOMIC DNA]</scope>
    <source>
        <strain evidence="7 8">X32</strain>
    </source>
</reference>
<dbReference type="InterPro" id="IPR017900">
    <property type="entry name" value="4Fe4S_Fe_S_CS"/>
</dbReference>
<dbReference type="OrthoDB" id="9808559at2"/>
<dbReference type="GO" id="GO:0051539">
    <property type="term" value="F:4 iron, 4 sulfur cluster binding"/>
    <property type="evidence" value="ECO:0007669"/>
    <property type="project" value="UniProtKB-KW"/>
</dbReference>
<keyword evidence="2" id="KW-0479">Metal-binding</keyword>
<keyword evidence="4" id="KW-0411">Iron-sulfur</keyword>
<feature type="domain" description="4Fe-4S ferredoxin-type" evidence="6">
    <location>
        <begin position="622"/>
        <end position="653"/>
    </location>
</feature>
<feature type="domain" description="4Fe-4S ferredoxin-type" evidence="6">
    <location>
        <begin position="223"/>
        <end position="252"/>
    </location>
</feature>
<feature type="domain" description="4Fe-4S ferredoxin-type" evidence="6">
    <location>
        <begin position="376"/>
        <end position="405"/>
    </location>
</feature>
<evidence type="ECO:0000259" key="6">
    <source>
        <dbReference type="PROSITE" id="PS51379"/>
    </source>
</evidence>
<evidence type="ECO:0000256" key="2">
    <source>
        <dbReference type="ARBA" id="ARBA00022723"/>
    </source>
</evidence>
<dbReference type="SUPFAM" id="SSF54862">
    <property type="entry name" value="4Fe-4S ferredoxins"/>
    <property type="match status" value="1"/>
</dbReference>
<dbReference type="PROSITE" id="PS51379">
    <property type="entry name" value="4FE4S_FER_2"/>
    <property type="match status" value="4"/>
</dbReference>
<dbReference type="InterPro" id="IPR017896">
    <property type="entry name" value="4Fe4S_Fe-S-bd"/>
</dbReference>
<evidence type="ECO:0000313" key="7">
    <source>
        <dbReference type="EMBL" id="QBY54058.1"/>
    </source>
</evidence>
<dbReference type="KEGG" id="cox:E0W60_23820"/>
<gene>
    <name evidence="7" type="ORF">E0W60_23820</name>
</gene>
<accession>A0A4P7LEU3</accession>
<evidence type="ECO:0000256" key="5">
    <source>
        <dbReference type="SAM" id="MobiDB-lite"/>
    </source>
</evidence>
<feature type="region of interest" description="Disordered" evidence="5">
    <location>
        <begin position="17"/>
        <end position="43"/>
    </location>
</feature>
<keyword evidence="1" id="KW-0004">4Fe-4S</keyword>
<dbReference type="GO" id="GO:0046872">
    <property type="term" value="F:metal ion binding"/>
    <property type="evidence" value="ECO:0007669"/>
    <property type="project" value="UniProtKB-KW"/>
</dbReference>
<sequence>MPTLICNCNDTMPLDGAALSEASQGPQQGQQQDKQQDKQQGPLKVHHLLCRREIGAFTAALDGTDDVIVACTQERALFTEVAAQTAQGQDGRPVVTAPVRFVNIRETGGWSQGARRDPRTANAKIGALLAVAALPEPEPVPVVDYRSDGSVLVLGPAQRALPWAERLAAMQFEVTVLLTGSAPGEGAAAQPFRRTYPVHSGRLSALAGWLGAFEASWETGAGRSNPIDLDLCTRCNACIDACPEDAIDFSYQIDLSRCRSHRDCVRACGAAAAIDFDRPQGTMEGRFDLVFDLCDQPAFTMHQPPQGYLHAGADPARQQALALTLAGLVGEFEKPKFFRYKDSLCAHGRNQTTGCTACIDICSTRAIQSRWHDGKGRIEVTPNLCMGCGACTTVCPSGAISYGYPGPETTGTRLRTLLAAYRQAGARDPVVLLHGEEYGTPALLALGRAARAGRAAGVPANVMPLSLFHPAAAGLELWLAALCWGASRVAVLLTGDEAPQYRTALREQMEVARALLAGLGYDADVLSLVEAADTPTLDAGLSALRPGRNALPPAPFGAVAAKREMLDFVFDHLVRHAPVPADIVPLPAAAPIGAIAVDTGKCTLCMACVGACPSQALRDNPERPVLSLIERNCVQCGLCEKTCPEDAITLVPRLLAGEAARRPVTLNESQPFHCVRCAKPFGTAQMVESMLVRLAGHPAFSGAAAERLKMCPDCRVIDMMEHESGTMSGTMSGTVSGTTLR</sequence>
<feature type="compositionally biased region" description="Low complexity" evidence="5">
    <location>
        <begin position="24"/>
        <end position="42"/>
    </location>
</feature>
<dbReference type="InterPro" id="IPR050572">
    <property type="entry name" value="Fe-S_Ferredoxin"/>
</dbReference>
<dbReference type="EMBL" id="CP038635">
    <property type="protein sequence ID" value="QBY54058.1"/>
    <property type="molecule type" value="Genomic_DNA"/>
</dbReference>
<organism evidence="7 8">
    <name type="scientific">Cupriavidus oxalaticus</name>
    <dbReference type="NCBI Taxonomy" id="96344"/>
    <lineage>
        <taxon>Bacteria</taxon>
        <taxon>Pseudomonadati</taxon>
        <taxon>Pseudomonadota</taxon>
        <taxon>Betaproteobacteria</taxon>
        <taxon>Burkholderiales</taxon>
        <taxon>Burkholderiaceae</taxon>
        <taxon>Cupriavidus</taxon>
    </lineage>
</organism>
<evidence type="ECO:0000313" key="8">
    <source>
        <dbReference type="Proteomes" id="UP000295294"/>
    </source>
</evidence>
<evidence type="ECO:0000256" key="4">
    <source>
        <dbReference type="ARBA" id="ARBA00023014"/>
    </source>
</evidence>
<dbReference type="PANTHER" id="PTHR43687">
    <property type="entry name" value="ADENYLYLSULFATE REDUCTASE, BETA SUBUNIT"/>
    <property type="match status" value="1"/>
</dbReference>
<dbReference type="Pfam" id="PF00037">
    <property type="entry name" value="Fer4"/>
    <property type="match status" value="1"/>
</dbReference>
<dbReference type="PROSITE" id="PS00198">
    <property type="entry name" value="4FE4S_FER_1"/>
    <property type="match status" value="4"/>
</dbReference>
<dbReference type="PANTHER" id="PTHR43687:SF4">
    <property type="entry name" value="BLR5484 PROTEIN"/>
    <property type="match status" value="1"/>
</dbReference>
<dbReference type="Pfam" id="PF12838">
    <property type="entry name" value="Fer4_7"/>
    <property type="match status" value="1"/>
</dbReference>
<proteinExistence type="predicted"/>
<protein>
    <submittedName>
        <fullName evidence="7">4Fe-4S dicluster domain-containing protein</fullName>
    </submittedName>
</protein>
<dbReference type="STRING" id="1349762.GCA_001592245_03764"/>
<dbReference type="RefSeq" id="WP_135705794.1">
    <property type="nucleotide sequence ID" value="NZ_CP038635.1"/>
</dbReference>
<evidence type="ECO:0000256" key="3">
    <source>
        <dbReference type="ARBA" id="ARBA00023004"/>
    </source>
</evidence>
<feature type="domain" description="4Fe-4S ferredoxin-type" evidence="6">
    <location>
        <begin position="593"/>
        <end position="618"/>
    </location>
</feature>
<name>A0A4P7LEU3_9BURK</name>
<dbReference type="Pfam" id="PF13187">
    <property type="entry name" value="Fer4_9"/>
    <property type="match status" value="1"/>
</dbReference>